<evidence type="ECO:0000313" key="12">
    <source>
        <dbReference type="Proteomes" id="UP000078084"/>
    </source>
</evidence>
<keyword evidence="2 9" id="KW-0813">Transport</keyword>
<dbReference type="RefSeq" id="WP_068366216.1">
    <property type="nucleotide sequence ID" value="NZ_CP169556.1"/>
</dbReference>
<evidence type="ECO:0000256" key="2">
    <source>
        <dbReference type="ARBA" id="ARBA00022448"/>
    </source>
</evidence>
<dbReference type="GO" id="GO:0005886">
    <property type="term" value="C:plasma membrane"/>
    <property type="evidence" value="ECO:0007669"/>
    <property type="project" value="UniProtKB-SubCell"/>
</dbReference>
<comment type="subunit">
    <text evidence="9">The complex comprises the extracytoplasmic solute receptor protein and the two transmembrane proteins.</text>
</comment>
<dbReference type="PANTHER" id="PTHR35011:SF10">
    <property type="entry name" value="TRAP TRANSPORTER SMALL PERMEASE PROTEIN"/>
    <property type="match status" value="1"/>
</dbReference>
<dbReference type="GeneID" id="99727289"/>
<organism evidence="11 12">
    <name type="scientific">Kerstersia gyiorum</name>
    <dbReference type="NCBI Taxonomy" id="206506"/>
    <lineage>
        <taxon>Bacteria</taxon>
        <taxon>Pseudomonadati</taxon>
        <taxon>Pseudomonadota</taxon>
        <taxon>Betaproteobacteria</taxon>
        <taxon>Burkholderiales</taxon>
        <taxon>Alcaligenaceae</taxon>
        <taxon>Kerstersia</taxon>
    </lineage>
</organism>
<evidence type="ECO:0000259" key="10">
    <source>
        <dbReference type="Pfam" id="PF04290"/>
    </source>
</evidence>
<feature type="transmembrane region" description="Helical" evidence="9">
    <location>
        <begin position="142"/>
        <end position="165"/>
    </location>
</feature>
<evidence type="ECO:0000256" key="1">
    <source>
        <dbReference type="ARBA" id="ARBA00004429"/>
    </source>
</evidence>
<evidence type="ECO:0000256" key="8">
    <source>
        <dbReference type="ARBA" id="ARBA00038436"/>
    </source>
</evidence>
<dbReference type="InterPro" id="IPR055348">
    <property type="entry name" value="DctQ"/>
</dbReference>
<evidence type="ECO:0000313" key="11">
    <source>
        <dbReference type="EMBL" id="KKO72821.1"/>
    </source>
</evidence>
<keyword evidence="5 9" id="KW-0812">Transmembrane</keyword>
<dbReference type="STRING" id="206506.AAV32_00155"/>
<comment type="subcellular location">
    <subcellularLocation>
        <location evidence="1 9">Cell inner membrane</location>
        <topology evidence="1 9">Multi-pass membrane protein</topology>
    </subcellularLocation>
</comment>
<dbReference type="InterPro" id="IPR007387">
    <property type="entry name" value="TRAP_DctQ"/>
</dbReference>
<feature type="transmembrane region" description="Helical" evidence="9">
    <location>
        <begin position="23"/>
        <end position="50"/>
    </location>
</feature>
<keyword evidence="3" id="KW-1003">Cell membrane</keyword>
<dbReference type="GO" id="GO:0015740">
    <property type="term" value="P:C4-dicarboxylate transport"/>
    <property type="evidence" value="ECO:0007669"/>
    <property type="project" value="TreeGrafter"/>
</dbReference>
<evidence type="ECO:0000256" key="6">
    <source>
        <dbReference type="ARBA" id="ARBA00022989"/>
    </source>
</evidence>
<dbReference type="Proteomes" id="UP000078084">
    <property type="component" value="Unassembled WGS sequence"/>
</dbReference>
<dbReference type="EMBL" id="LBNE01000001">
    <property type="protein sequence ID" value="KKO72821.1"/>
    <property type="molecule type" value="Genomic_DNA"/>
</dbReference>
<sequence length="179" mass="19749">MSEPLPRPDAVASSAWGKALEQACAFLAVLGGLLFLCEALMSVASVLGRIFLSTPISGDYELVQLMSAMGIAMCLPYCQIKRGHVFVDFFTLWAPAPVKRYMDAFASLVLAGCAFLLAWRCWEGMVEMHEYGETTMVISMPVWWGYVPLMPSFVLFGLAALMAVVQDLRPLNNEREVQA</sequence>
<dbReference type="PATRIC" id="fig|206506.3.peg.54"/>
<dbReference type="Pfam" id="PF04290">
    <property type="entry name" value="DctQ"/>
    <property type="match status" value="1"/>
</dbReference>
<keyword evidence="7 9" id="KW-0472">Membrane</keyword>
<comment type="similarity">
    <text evidence="8 9">Belongs to the TRAP transporter small permease family.</text>
</comment>
<evidence type="ECO:0000256" key="5">
    <source>
        <dbReference type="ARBA" id="ARBA00022692"/>
    </source>
</evidence>
<evidence type="ECO:0000256" key="3">
    <source>
        <dbReference type="ARBA" id="ARBA00022475"/>
    </source>
</evidence>
<proteinExistence type="inferred from homology"/>
<dbReference type="AlphaFoldDB" id="A0A171KVA4"/>
<reference evidence="11 12" key="1">
    <citation type="submission" date="2015-04" db="EMBL/GenBank/DDBJ databases">
        <title>Genome sequence of Kerstersia gyiorum CG1.</title>
        <authorList>
            <person name="Greninger A.L."/>
            <person name="Kozyreva V."/>
            <person name="Chaturvedi V."/>
        </authorList>
    </citation>
    <scope>NUCLEOTIDE SEQUENCE [LARGE SCALE GENOMIC DNA]</scope>
    <source>
        <strain evidence="11 12">CG1</strain>
    </source>
</reference>
<comment type="caution">
    <text evidence="11">The sequence shown here is derived from an EMBL/GenBank/DDBJ whole genome shotgun (WGS) entry which is preliminary data.</text>
</comment>
<dbReference type="GO" id="GO:0022857">
    <property type="term" value="F:transmembrane transporter activity"/>
    <property type="evidence" value="ECO:0007669"/>
    <property type="project" value="UniProtKB-UniRule"/>
</dbReference>
<feature type="transmembrane region" description="Helical" evidence="9">
    <location>
        <begin position="101"/>
        <end position="122"/>
    </location>
</feature>
<dbReference type="PANTHER" id="PTHR35011">
    <property type="entry name" value="2,3-DIKETO-L-GULONATE TRAP TRANSPORTER SMALL PERMEASE PROTEIN YIAM"/>
    <property type="match status" value="1"/>
</dbReference>
<keyword evidence="6 9" id="KW-1133">Transmembrane helix</keyword>
<keyword evidence="4 9" id="KW-0997">Cell inner membrane</keyword>
<evidence type="ECO:0000256" key="7">
    <source>
        <dbReference type="ARBA" id="ARBA00023136"/>
    </source>
</evidence>
<feature type="transmembrane region" description="Helical" evidence="9">
    <location>
        <begin position="62"/>
        <end position="80"/>
    </location>
</feature>
<feature type="domain" description="Tripartite ATP-independent periplasmic transporters DctQ component" evidence="10">
    <location>
        <begin position="40"/>
        <end position="169"/>
    </location>
</feature>
<evidence type="ECO:0000256" key="4">
    <source>
        <dbReference type="ARBA" id="ARBA00022519"/>
    </source>
</evidence>
<gene>
    <name evidence="11" type="ORF">AAV32_00155</name>
</gene>
<protein>
    <recommendedName>
        <fullName evidence="9">TRAP transporter small permease protein</fullName>
    </recommendedName>
</protein>
<comment type="function">
    <text evidence="9">Part of the tripartite ATP-independent periplasmic (TRAP) transport system.</text>
</comment>
<accession>A0A171KVA4</accession>
<name>A0A171KVA4_9BURK</name>
<keyword evidence="12" id="KW-1185">Reference proteome</keyword>
<evidence type="ECO:0000256" key="9">
    <source>
        <dbReference type="RuleBase" id="RU369079"/>
    </source>
</evidence>